<proteinExistence type="predicted"/>
<evidence type="ECO:0000313" key="4">
    <source>
        <dbReference type="Proteomes" id="UP001208690"/>
    </source>
</evidence>
<protein>
    <recommendedName>
        <fullName evidence="2">CARDB domain-containing protein</fullName>
    </recommendedName>
</protein>
<feature type="domain" description="CARDB" evidence="2">
    <location>
        <begin position="769"/>
        <end position="859"/>
    </location>
</feature>
<dbReference type="Proteomes" id="UP001208690">
    <property type="component" value="Unassembled WGS sequence"/>
</dbReference>
<evidence type="ECO:0000256" key="1">
    <source>
        <dbReference type="SAM" id="MobiDB-lite"/>
    </source>
</evidence>
<dbReference type="Pfam" id="PF07705">
    <property type="entry name" value="CARDB"/>
    <property type="match status" value="1"/>
</dbReference>
<accession>A0ABT3BKG5</accession>
<reference evidence="3 4" key="1">
    <citation type="submission" date="2022-04" db="EMBL/GenBank/DDBJ databases">
        <title>Roseobacter sp. WL0113 is a bacterium isolated from neritic sediment.</title>
        <authorList>
            <person name="Wang L."/>
            <person name="He W."/>
            <person name="Zhang D.-F."/>
        </authorList>
    </citation>
    <scope>NUCLEOTIDE SEQUENCE [LARGE SCALE GENOMIC DNA]</scope>
    <source>
        <strain evidence="3 4">WL0113</strain>
    </source>
</reference>
<dbReference type="RefSeq" id="WP_263846274.1">
    <property type="nucleotide sequence ID" value="NZ_JALIEB010000027.1"/>
</dbReference>
<sequence length="865" mass="91818">MTLFRALQIATGLFLALVFTITGTDIRAASVDCQADRSGDGLVLYLYYPTVSDSAFPSPMFGEVTSPLAPFDANDLDPALGSTADYRNAITERVRTDYCEFDVRVVQTTSANGTTDPVPTDDNYYVVGIGSDPGNGFFGVCCNSRMARVFAGTFANGAVDGGSFDGLLTPGDGTLDRWANAIAGTTSHEPGHSTILGNPGHDAADPRPGEDARENHIMDTPPAADRIEDRHFSDTSYEALAGALGLYEQTLSNWDFINPNSSAADGLRITVLIDPDADAPEIGSVYDGGLSPWSDAEITAAGTTTFQGDPYDRYTITFTGAQGWNNGDSGEIPAGEEFHVGVGLTENYIVNDVTLLADDAPMQLHPRVVGYTPDGSFNPETGDYHLTLSVPDPENGPMLVSDVRIRHLPRTLSINEMTSTGVMLGVDGRPLMPWQDRDGGDVAVAGAADLAVANLAEERAVDYFREADPDCGMLPDLPPVPDHLFLELPYCEEGPVLGLFPSARVYVEATITDPDATYYDRNTGTMVTGPLSNRIFIQFTGQIPDLNGNGVDDAIDIDTGACSDDNGNGVCDVAEPTRYRYAAKLVCGDQPEAPSDGRLVRGHYATTVNILNVSDAPARIKKFLSLSYPPEEQVQGDVLSIAVDTLEPGHALKTDCADVERRLFPNGFPTPYIEGYIALETAARLDVTGVYSSRDTIAAPACRHPGDHHGCKSGCDDRPQGGCPSAPALSTTLEVVPAREYVIEAQTPIEMCADLTVTDIGQPRVSCPQGAGSCVTELDYELANVGNAASGPFQSRAVLDPTQSVTVGSGVPNLLPGATTTLQISTPPGGNCFDPDCTVSVTADISDRVVECREDNNTAMETTQG</sequence>
<keyword evidence="4" id="KW-1185">Reference proteome</keyword>
<name>A0ABT3BKG5_9RHOB</name>
<organism evidence="3 4">
    <name type="scientific">Roseobacter sinensis</name>
    <dbReference type="NCBI Taxonomy" id="2931391"/>
    <lineage>
        <taxon>Bacteria</taxon>
        <taxon>Pseudomonadati</taxon>
        <taxon>Pseudomonadota</taxon>
        <taxon>Alphaproteobacteria</taxon>
        <taxon>Rhodobacterales</taxon>
        <taxon>Roseobacteraceae</taxon>
        <taxon>Roseobacter</taxon>
    </lineage>
</organism>
<evidence type="ECO:0000259" key="2">
    <source>
        <dbReference type="Pfam" id="PF07705"/>
    </source>
</evidence>
<evidence type="ECO:0000313" key="3">
    <source>
        <dbReference type="EMBL" id="MCV3274069.1"/>
    </source>
</evidence>
<dbReference type="EMBL" id="JALIEB010000027">
    <property type="protein sequence ID" value="MCV3274069.1"/>
    <property type="molecule type" value="Genomic_DNA"/>
</dbReference>
<comment type="caution">
    <text evidence="3">The sequence shown here is derived from an EMBL/GenBank/DDBJ whole genome shotgun (WGS) entry which is preliminary data.</text>
</comment>
<dbReference type="InterPro" id="IPR011635">
    <property type="entry name" value="CARDB"/>
</dbReference>
<dbReference type="InterPro" id="IPR013783">
    <property type="entry name" value="Ig-like_fold"/>
</dbReference>
<gene>
    <name evidence="3" type="ORF">MUB52_21760</name>
</gene>
<feature type="region of interest" description="Disordered" evidence="1">
    <location>
        <begin position="185"/>
        <end position="210"/>
    </location>
</feature>
<dbReference type="Gene3D" id="2.60.40.10">
    <property type="entry name" value="Immunoglobulins"/>
    <property type="match status" value="1"/>
</dbReference>